<dbReference type="KEGG" id="kfa:Q73A0000_05935"/>
<dbReference type="EMBL" id="CP040442">
    <property type="protein sequence ID" value="QOW09932.1"/>
    <property type="molecule type" value="Genomic_DNA"/>
</dbReference>
<protein>
    <submittedName>
        <fullName evidence="1">Uncharacterized protein</fullName>
    </submittedName>
</protein>
<proteinExistence type="predicted"/>
<evidence type="ECO:0000313" key="2">
    <source>
        <dbReference type="Proteomes" id="UP000594195"/>
    </source>
</evidence>
<organism evidence="1 2">
    <name type="scientific">Kaistella flava</name>
    <name type="common">ex Peng et al. 2021</name>
    <dbReference type="NCBI Taxonomy" id="2038776"/>
    <lineage>
        <taxon>Bacteria</taxon>
        <taxon>Pseudomonadati</taxon>
        <taxon>Bacteroidota</taxon>
        <taxon>Flavobacteriia</taxon>
        <taxon>Flavobacteriales</taxon>
        <taxon>Weeksellaceae</taxon>
        <taxon>Chryseobacterium group</taxon>
        <taxon>Kaistella</taxon>
    </lineage>
</organism>
<name>A0A7M2Y943_9FLAO</name>
<dbReference type="RefSeq" id="WP_193813169.1">
    <property type="nucleotide sequence ID" value="NZ_CP040442.1"/>
</dbReference>
<accession>A0A7M2Y943</accession>
<reference evidence="1 2" key="1">
    <citation type="submission" date="2019-05" db="EMBL/GenBank/DDBJ databases">
        <title>Chryseobacterium sp. isolated from King George Island, maritime Antarctica.</title>
        <authorList>
            <person name="Peng X."/>
        </authorList>
    </citation>
    <scope>NUCLEOTIDE SEQUENCE [LARGE SCALE GENOMIC DNA]</scope>
    <source>
        <strain evidence="1 2">7-3A</strain>
    </source>
</reference>
<gene>
    <name evidence="1" type="ORF">Q73A0000_05935</name>
</gene>
<sequence length="138" mass="16421">MLHKNDIGLFKLMSATNRFAKKDIYDLDFITNKIPLTELYHQLSEKRNRYHSTEHQSLFDLHIEKHVLEHPDLLLEFDEPQNSKSHRPTHSHDRIDIVEGGKSWIEVRLSWRLKVRKLFSDLGKDFPNPQGRIRKSPN</sequence>
<keyword evidence="2" id="KW-1185">Reference proteome</keyword>
<dbReference type="AlphaFoldDB" id="A0A7M2Y943"/>
<evidence type="ECO:0000313" key="1">
    <source>
        <dbReference type="EMBL" id="QOW09932.1"/>
    </source>
</evidence>
<dbReference type="Proteomes" id="UP000594195">
    <property type="component" value="Chromosome"/>
</dbReference>